<dbReference type="AlphaFoldDB" id="A0ABD3TWI8"/>
<sequence>MQYHKEVKCSFLHRKVNCLFTHITRR</sequence>
<name>A0ABD3TWI8_9LAMI</name>
<proteinExistence type="predicted"/>
<evidence type="ECO:0000313" key="2">
    <source>
        <dbReference type="Proteomes" id="UP001634393"/>
    </source>
</evidence>
<dbReference type="EMBL" id="JBJXBP010000003">
    <property type="protein sequence ID" value="KAL3841061.1"/>
    <property type="molecule type" value="Genomic_DNA"/>
</dbReference>
<accession>A0ABD3TWI8</accession>
<dbReference type="Proteomes" id="UP001634393">
    <property type="component" value="Unassembled WGS sequence"/>
</dbReference>
<gene>
    <name evidence="1" type="ORF">ACJIZ3_025652</name>
</gene>
<keyword evidence="2" id="KW-1185">Reference proteome</keyword>
<evidence type="ECO:0000313" key="1">
    <source>
        <dbReference type="EMBL" id="KAL3841061.1"/>
    </source>
</evidence>
<comment type="caution">
    <text evidence="1">The sequence shown here is derived from an EMBL/GenBank/DDBJ whole genome shotgun (WGS) entry which is preliminary data.</text>
</comment>
<reference evidence="1 2" key="1">
    <citation type="submission" date="2024-12" db="EMBL/GenBank/DDBJ databases">
        <title>The unique morphological basis and parallel evolutionary history of personate flowers in Penstemon.</title>
        <authorList>
            <person name="Depatie T.H."/>
            <person name="Wessinger C.A."/>
        </authorList>
    </citation>
    <scope>NUCLEOTIDE SEQUENCE [LARGE SCALE GENOMIC DNA]</scope>
    <source>
        <strain evidence="1">WTNN_2</strain>
        <tissue evidence="1">Leaf</tissue>
    </source>
</reference>
<organism evidence="1 2">
    <name type="scientific">Penstemon smallii</name>
    <dbReference type="NCBI Taxonomy" id="265156"/>
    <lineage>
        <taxon>Eukaryota</taxon>
        <taxon>Viridiplantae</taxon>
        <taxon>Streptophyta</taxon>
        <taxon>Embryophyta</taxon>
        <taxon>Tracheophyta</taxon>
        <taxon>Spermatophyta</taxon>
        <taxon>Magnoliopsida</taxon>
        <taxon>eudicotyledons</taxon>
        <taxon>Gunneridae</taxon>
        <taxon>Pentapetalae</taxon>
        <taxon>asterids</taxon>
        <taxon>lamiids</taxon>
        <taxon>Lamiales</taxon>
        <taxon>Plantaginaceae</taxon>
        <taxon>Cheloneae</taxon>
        <taxon>Penstemon</taxon>
    </lineage>
</organism>
<protein>
    <submittedName>
        <fullName evidence="1">Uncharacterized protein</fullName>
    </submittedName>
</protein>